<organism evidence="1 2">
    <name type="scientific">Candidatus Scybalenecus merdavium</name>
    <dbReference type="NCBI Taxonomy" id="2840939"/>
    <lineage>
        <taxon>Bacteria</taxon>
        <taxon>Bacillati</taxon>
        <taxon>Bacillota</taxon>
        <taxon>Clostridia</taxon>
        <taxon>Eubacteriales</taxon>
        <taxon>Oscillospiraceae</taxon>
        <taxon>Oscillospiraceae incertae sedis</taxon>
        <taxon>Candidatus Scybalenecus</taxon>
    </lineage>
</organism>
<gene>
    <name evidence="1" type="ORF">IAD23_02380</name>
</gene>
<accession>A0A9D1MTV4</accession>
<evidence type="ECO:0000313" key="2">
    <source>
        <dbReference type="Proteomes" id="UP000824125"/>
    </source>
</evidence>
<dbReference type="AlphaFoldDB" id="A0A9D1MTV4"/>
<name>A0A9D1MTV4_9FIRM</name>
<reference evidence="1" key="2">
    <citation type="journal article" date="2021" name="PeerJ">
        <title>Extensive microbial diversity within the chicken gut microbiome revealed by metagenomics and culture.</title>
        <authorList>
            <person name="Gilroy R."/>
            <person name="Ravi A."/>
            <person name="Getino M."/>
            <person name="Pursley I."/>
            <person name="Horton D.L."/>
            <person name="Alikhan N.F."/>
            <person name="Baker D."/>
            <person name="Gharbi K."/>
            <person name="Hall N."/>
            <person name="Watson M."/>
            <person name="Adriaenssens E.M."/>
            <person name="Foster-Nyarko E."/>
            <person name="Jarju S."/>
            <person name="Secka A."/>
            <person name="Antonio M."/>
            <person name="Oren A."/>
            <person name="Chaudhuri R.R."/>
            <person name="La Ragione R."/>
            <person name="Hildebrand F."/>
            <person name="Pallen M.J."/>
        </authorList>
    </citation>
    <scope>NUCLEOTIDE SEQUENCE</scope>
    <source>
        <strain evidence="1">CHK176-6737</strain>
    </source>
</reference>
<reference evidence="1" key="1">
    <citation type="submission" date="2020-10" db="EMBL/GenBank/DDBJ databases">
        <authorList>
            <person name="Gilroy R."/>
        </authorList>
    </citation>
    <scope>NUCLEOTIDE SEQUENCE</scope>
    <source>
        <strain evidence="1">CHK176-6737</strain>
    </source>
</reference>
<dbReference type="EMBL" id="DVNM01000013">
    <property type="protein sequence ID" value="HIU68790.1"/>
    <property type="molecule type" value="Genomic_DNA"/>
</dbReference>
<dbReference type="Proteomes" id="UP000824125">
    <property type="component" value="Unassembled WGS sequence"/>
</dbReference>
<evidence type="ECO:0000313" key="1">
    <source>
        <dbReference type="EMBL" id="HIU68790.1"/>
    </source>
</evidence>
<protein>
    <submittedName>
        <fullName evidence="1">Uncharacterized protein</fullName>
    </submittedName>
</protein>
<proteinExistence type="predicted"/>
<sequence length="267" mass="31497">MYGLEDYVVYFSKRRADGACTIDMPKADCYLIYAFRKGCFYEAECGRFHALTQNKREQKSAMAIAQANNDVLDWYNQNLYVEKPVERDFELISLGFFHRRNAYVRDHLTVYENFHIPSGVCESYIPHELGHLWCISGTFSAAGFLDEGGAEWSAEIYRYAHDRESFEKHRRQQEKWSEHYWKQLCRAGKNGKDAGVPNRHMMGFRFFNRIYKKFGLDTVCRCILCYALPDEQSPQTFLKRVRETESDAVYDFVLQETQDILSRFPQH</sequence>
<comment type="caution">
    <text evidence="1">The sequence shown here is derived from an EMBL/GenBank/DDBJ whole genome shotgun (WGS) entry which is preliminary data.</text>
</comment>